<evidence type="ECO:0000313" key="6">
    <source>
        <dbReference type="Proteomes" id="UP000465846"/>
    </source>
</evidence>
<evidence type="ECO:0000259" key="4">
    <source>
        <dbReference type="PROSITE" id="PS50893"/>
    </source>
</evidence>
<dbReference type="GO" id="GO:0005524">
    <property type="term" value="F:ATP binding"/>
    <property type="evidence" value="ECO:0007669"/>
    <property type="project" value="UniProtKB-KW"/>
</dbReference>
<protein>
    <submittedName>
        <fullName evidence="5">ABC transporter ATP-binding protein</fullName>
    </submittedName>
</protein>
<dbReference type="CDD" id="cd03255">
    <property type="entry name" value="ABC_MJ0796_LolCDE_FtsE"/>
    <property type="match status" value="1"/>
</dbReference>
<dbReference type="InterPro" id="IPR017871">
    <property type="entry name" value="ABC_transporter-like_CS"/>
</dbReference>
<dbReference type="Proteomes" id="UP000465846">
    <property type="component" value="Chromosome"/>
</dbReference>
<evidence type="ECO:0000256" key="1">
    <source>
        <dbReference type="ARBA" id="ARBA00022448"/>
    </source>
</evidence>
<organism evidence="5 6">
    <name type="scientific">Halogeometricum borinquense</name>
    <dbReference type="NCBI Taxonomy" id="60847"/>
    <lineage>
        <taxon>Archaea</taxon>
        <taxon>Methanobacteriati</taxon>
        <taxon>Methanobacteriota</taxon>
        <taxon>Stenosarchaea group</taxon>
        <taxon>Halobacteria</taxon>
        <taxon>Halobacteriales</taxon>
        <taxon>Haloferacaceae</taxon>
        <taxon>Halogeometricum</taxon>
    </lineage>
</organism>
<evidence type="ECO:0000256" key="3">
    <source>
        <dbReference type="ARBA" id="ARBA00022840"/>
    </source>
</evidence>
<dbReference type="GO" id="GO:0005886">
    <property type="term" value="C:plasma membrane"/>
    <property type="evidence" value="ECO:0007669"/>
    <property type="project" value="TreeGrafter"/>
</dbReference>
<dbReference type="SUPFAM" id="SSF52540">
    <property type="entry name" value="P-loop containing nucleoside triphosphate hydrolases"/>
    <property type="match status" value="1"/>
</dbReference>
<dbReference type="PROSITE" id="PS00211">
    <property type="entry name" value="ABC_TRANSPORTER_1"/>
    <property type="match status" value="1"/>
</dbReference>
<name>A0A6C0UJ10_9EURY</name>
<keyword evidence="3 5" id="KW-0067">ATP-binding</keyword>
<dbReference type="EMBL" id="CP048739">
    <property type="protein sequence ID" value="QIB75524.1"/>
    <property type="molecule type" value="Genomic_DNA"/>
</dbReference>
<dbReference type="RefSeq" id="WP_163487292.1">
    <property type="nucleotide sequence ID" value="NZ_CP048739.1"/>
</dbReference>
<evidence type="ECO:0000256" key="2">
    <source>
        <dbReference type="ARBA" id="ARBA00022741"/>
    </source>
</evidence>
<dbReference type="PANTHER" id="PTHR24220:SF685">
    <property type="entry name" value="ABC TRANSPORTER RELATED"/>
    <property type="match status" value="1"/>
</dbReference>
<dbReference type="AlphaFoldDB" id="A0A6C0UJ10"/>
<dbReference type="PROSITE" id="PS50893">
    <property type="entry name" value="ABC_TRANSPORTER_2"/>
    <property type="match status" value="1"/>
</dbReference>
<dbReference type="Pfam" id="PF00005">
    <property type="entry name" value="ABC_tran"/>
    <property type="match status" value="1"/>
</dbReference>
<dbReference type="InterPro" id="IPR017911">
    <property type="entry name" value="MacB-like_ATP-bd"/>
</dbReference>
<dbReference type="GO" id="GO:0022857">
    <property type="term" value="F:transmembrane transporter activity"/>
    <property type="evidence" value="ECO:0007669"/>
    <property type="project" value="TreeGrafter"/>
</dbReference>
<evidence type="ECO:0000313" key="5">
    <source>
        <dbReference type="EMBL" id="QIB75524.1"/>
    </source>
</evidence>
<reference evidence="5 6" key="1">
    <citation type="submission" date="2020-02" db="EMBL/GenBank/DDBJ databases">
        <title>Whole genome sequence of Halogeometricum borinquense strain wsp4.</title>
        <authorList>
            <person name="Verma D.K."/>
            <person name="Gopal K."/>
            <person name="Prasad E.S."/>
        </authorList>
    </citation>
    <scope>NUCLEOTIDE SEQUENCE [LARGE SCALE GENOMIC DNA]</scope>
    <source>
        <strain evidence="6">wsp4</strain>
    </source>
</reference>
<proteinExistence type="predicted"/>
<dbReference type="GeneID" id="44080775"/>
<feature type="domain" description="ABC transporter" evidence="4">
    <location>
        <begin position="5"/>
        <end position="232"/>
    </location>
</feature>
<dbReference type="InterPro" id="IPR015854">
    <property type="entry name" value="ABC_transpr_LolD-like"/>
</dbReference>
<accession>A0A6C0UJ10</accession>
<dbReference type="InterPro" id="IPR003439">
    <property type="entry name" value="ABC_transporter-like_ATP-bd"/>
</dbReference>
<dbReference type="InterPro" id="IPR003593">
    <property type="entry name" value="AAA+_ATPase"/>
</dbReference>
<dbReference type="Gene3D" id="3.40.50.300">
    <property type="entry name" value="P-loop containing nucleotide triphosphate hydrolases"/>
    <property type="match status" value="1"/>
</dbReference>
<dbReference type="SMART" id="SM00382">
    <property type="entry name" value="AAA"/>
    <property type="match status" value="1"/>
</dbReference>
<keyword evidence="1" id="KW-0813">Transport</keyword>
<sequence length="232" mass="25174">MAPVLRGENVTVERGGSVILDGISLDVADDTSLLVRGPSGAGKTTLFNVLGLLSTPTSGSLFVNGEDASSLPERKRAAIRRDTIGFVFQDFQLIPDLSAWDNAALPQDHTGSRDESWLETLFDALDITDLTEQYPTTLSGGEKQRVAIARALANKPDVVLADEPTGQLDPNTAERVLDLLFRVKAQTDTALVLISHDRGLAPRFAETVLLQDGRITDEDDDELESIDYSPRQ</sequence>
<gene>
    <name evidence="5" type="ORF">G3I44_15200</name>
</gene>
<dbReference type="PANTHER" id="PTHR24220">
    <property type="entry name" value="IMPORT ATP-BINDING PROTEIN"/>
    <property type="match status" value="1"/>
</dbReference>
<dbReference type="GO" id="GO:0016887">
    <property type="term" value="F:ATP hydrolysis activity"/>
    <property type="evidence" value="ECO:0007669"/>
    <property type="project" value="InterPro"/>
</dbReference>
<keyword evidence="2" id="KW-0547">Nucleotide-binding</keyword>
<dbReference type="InterPro" id="IPR027417">
    <property type="entry name" value="P-loop_NTPase"/>
</dbReference>